<dbReference type="EMBL" id="CP066802">
    <property type="protein sequence ID" value="QQM66778.1"/>
    <property type="molecule type" value="Genomic_DNA"/>
</dbReference>
<sequence>MGADLTYASTPAGAAPSRPLTTNTSLFPADTPSEAGTGPESGRTLQTGVRPEASTPPESGVRPEASVPPPAAPAPVPPVSVSPAPAPASTNPYPATPAPAPGQLAATCTAPRQLAFNAGVELDLQDWRQVYSACLGPSRAVQEAVAEQVVRDRDWYVDFDLGTLAFGEDSFPVQFLGSEAADDQTWMWGWHNVNNFPSSIVAIAQYLRQLGHRWGLAELATPSFPLSQELNGHALAAVASVLAPEPVAYYRGPHTGGVVLLAFSDLPAEVFAPVGPQRLASLVSQCLGLPCDHRLLVEGLLCWNGTAYSWQGRSLVASCPQELVFDFDAHWRLTGLSTRQPA</sequence>
<name>A0A7T7S110_9ACTO</name>
<keyword evidence="3" id="KW-1185">Reference proteome</keyword>
<evidence type="ECO:0000313" key="3">
    <source>
        <dbReference type="Proteomes" id="UP000595895"/>
    </source>
</evidence>
<evidence type="ECO:0000256" key="1">
    <source>
        <dbReference type="SAM" id="MobiDB-lite"/>
    </source>
</evidence>
<dbReference type="InterPro" id="IPR049249">
    <property type="entry name" value="DUF6882"/>
</dbReference>
<accession>A0A7T7S110</accession>
<dbReference type="Proteomes" id="UP000595895">
    <property type="component" value="Chromosome"/>
</dbReference>
<feature type="region of interest" description="Disordered" evidence="1">
    <location>
        <begin position="1"/>
        <end position="98"/>
    </location>
</feature>
<organism evidence="2 3">
    <name type="scientific">Actinomyces weissii</name>
    <dbReference type="NCBI Taxonomy" id="675090"/>
    <lineage>
        <taxon>Bacteria</taxon>
        <taxon>Bacillati</taxon>
        <taxon>Actinomycetota</taxon>
        <taxon>Actinomycetes</taxon>
        <taxon>Actinomycetales</taxon>
        <taxon>Actinomycetaceae</taxon>
        <taxon>Actinomyces</taxon>
    </lineage>
</organism>
<dbReference type="Pfam" id="PF21813">
    <property type="entry name" value="DUF6882"/>
    <property type="match status" value="1"/>
</dbReference>
<evidence type="ECO:0000313" key="2">
    <source>
        <dbReference type="EMBL" id="QQM66778.1"/>
    </source>
</evidence>
<dbReference type="AlphaFoldDB" id="A0A7T7S110"/>
<protein>
    <submittedName>
        <fullName evidence="2">Uncharacterized protein</fullName>
    </submittedName>
</protein>
<gene>
    <name evidence="2" type="ORF">JG540_06720</name>
</gene>
<feature type="compositionally biased region" description="Pro residues" evidence="1">
    <location>
        <begin position="66"/>
        <end position="86"/>
    </location>
</feature>
<dbReference type="RefSeq" id="WP_200274867.1">
    <property type="nucleotide sequence ID" value="NZ_CP066802.1"/>
</dbReference>
<proteinExistence type="predicted"/>
<dbReference type="KEGG" id="awe:JG540_06720"/>
<reference evidence="2 3" key="1">
    <citation type="submission" date="2020-12" db="EMBL/GenBank/DDBJ databases">
        <authorList>
            <person name="Zhou J."/>
        </authorList>
    </citation>
    <scope>NUCLEOTIDE SEQUENCE [LARGE SCALE GENOMIC DNA]</scope>
    <source>
        <strain evidence="2 3">CCUG 61299</strain>
    </source>
</reference>